<evidence type="ECO:0000313" key="3">
    <source>
        <dbReference type="Proteomes" id="UP000030764"/>
    </source>
</evidence>
<evidence type="ECO:0000313" key="1">
    <source>
        <dbReference type="EMBL" id="KFD54491.1"/>
    </source>
</evidence>
<dbReference type="EMBL" id="KL363207">
    <property type="protein sequence ID" value="KFD54491.1"/>
    <property type="molecule type" value="Genomic_DNA"/>
</dbReference>
<dbReference type="EMBL" id="KL367474">
    <property type="protein sequence ID" value="KFD73357.1"/>
    <property type="molecule type" value="Genomic_DNA"/>
</dbReference>
<dbReference type="Proteomes" id="UP000030764">
    <property type="component" value="Unassembled WGS sequence"/>
</dbReference>
<gene>
    <name evidence="1" type="ORF">M513_04638</name>
    <name evidence="2" type="ORF">M514_04638</name>
</gene>
<dbReference type="Proteomes" id="UP000030758">
    <property type="component" value="Unassembled WGS sequence"/>
</dbReference>
<sequence length="95" mass="10641">MKRSESSGDVQVKRMPYGNIYVWTICKVRVIWRHVKGDQSYSAIFTDLSLASESACSANKLCIVEVGSKFNDGGKRNHLIDRQQKTDGSFAKAKV</sequence>
<proteinExistence type="predicted"/>
<accession>A0A085NV61</accession>
<evidence type="ECO:0000313" key="2">
    <source>
        <dbReference type="EMBL" id="KFD73357.1"/>
    </source>
</evidence>
<organism evidence="2">
    <name type="scientific">Trichuris suis</name>
    <name type="common">pig whipworm</name>
    <dbReference type="NCBI Taxonomy" id="68888"/>
    <lineage>
        <taxon>Eukaryota</taxon>
        <taxon>Metazoa</taxon>
        <taxon>Ecdysozoa</taxon>
        <taxon>Nematoda</taxon>
        <taxon>Enoplea</taxon>
        <taxon>Dorylaimia</taxon>
        <taxon>Trichinellida</taxon>
        <taxon>Trichuridae</taxon>
        <taxon>Trichuris</taxon>
    </lineage>
</organism>
<protein>
    <submittedName>
        <fullName evidence="2">Uncharacterized protein</fullName>
    </submittedName>
</protein>
<dbReference type="AlphaFoldDB" id="A0A085NV61"/>
<keyword evidence="3" id="KW-1185">Reference proteome</keyword>
<reference evidence="2 3" key="1">
    <citation type="journal article" date="2014" name="Nat. Genet.">
        <title>Genome and transcriptome of the porcine whipworm Trichuris suis.</title>
        <authorList>
            <person name="Jex A.R."/>
            <person name="Nejsum P."/>
            <person name="Schwarz E.M."/>
            <person name="Hu L."/>
            <person name="Young N.D."/>
            <person name="Hall R.S."/>
            <person name="Korhonen P.K."/>
            <person name="Liao S."/>
            <person name="Thamsborg S."/>
            <person name="Xia J."/>
            <person name="Xu P."/>
            <person name="Wang S."/>
            <person name="Scheerlinck J.P."/>
            <person name="Hofmann A."/>
            <person name="Sternberg P.W."/>
            <person name="Wang J."/>
            <person name="Gasser R.B."/>
        </authorList>
    </citation>
    <scope>NUCLEOTIDE SEQUENCE [LARGE SCALE GENOMIC DNA]</scope>
    <source>
        <strain evidence="2">DCEP-RM93F</strain>
        <strain evidence="1">DCEP-RM93M</strain>
    </source>
</reference>
<name>A0A085NV61_9BILA</name>